<evidence type="ECO:0000256" key="8">
    <source>
        <dbReference type="RuleBase" id="RU000320"/>
    </source>
</evidence>
<dbReference type="PANTHER" id="PTHR43507:SF1">
    <property type="entry name" value="NADH-UBIQUINONE OXIDOREDUCTASE CHAIN 4"/>
    <property type="match status" value="1"/>
</dbReference>
<feature type="transmembrane region" description="Helical" evidence="9">
    <location>
        <begin position="334"/>
        <end position="355"/>
    </location>
</feature>
<dbReference type="GO" id="GO:0003954">
    <property type="term" value="F:NADH dehydrogenase activity"/>
    <property type="evidence" value="ECO:0007669"/>
    <property type="project" value="TreeGrafter"/>
</dbReference>
<dbReference type="NCBIfam" id="TIGR01972">
    <property type="entry name" value="NDH_I_M"/>
    <property type="match status" value="1"/>
</dbReference>
<dbReference type="InterPro" id="IPR000260">
    <property type="entry name" value="NADH4_N"/>
</dbReference>
<evidence type="ECO:0000256" key="9">
    <source>
        <dbReference type="SAM" id="Phobius"/>
    </source>
</evidence>
<feature type="transmembrane region" description="Helical" evidence="9">
    <location>
        <begin position="241"/>
        <end position="264"/>
    </location>
</feature>
<dbReference type="GO" id="GO:0048039">
    <property type="term" value="F:ubiquinone binding"/>
    <property type="evidence" value="ECO:0007669"/>
    <property type="project" value="TreeGrafter"/>
</dbReference>
<feature type="transmembrane region" description="Helical" evidence="9">
    <location>
        <begin position="447"/>
        <end position="467"/>
    </location>
</feature>
<evidence type="ECO:0000256" key="7">
    <source>
        <dbReference type="ARBA" id="ARBA00023136"/>
    </source>
</evidence>
<feature type="transmembrane region" description="Helical" evidence="9">
    <location>
        <begin position="404"/>
        <end position="435"/>
    </location>
</feature>
<dbReference type="GO" id="GO:0008137">
    <property type="term" value="F:NADH dehydrogenase (ubiquinone) activity"/>
    <property type="evidence" value="ECO:0007669"/>
    <property type="project" value="InterPro"/>
</dbReference>
<dbReference type="Pfam" id="PF01059">
    <property type="entry name" value="Oxidored_q5_N"/>
    <property type="match status" value="1"/>
</dbReference>
<dbReference type="GO" id="GO:0042773">
    <property type="term" value="P:ATP synthesis coupled electron transport"/>
    <property type="evidence" value="ECO:0007669"/>
    <property type="project" value="InterPro"/>
</dbReference>
<accession>A0A1H6C9I0</accession>
<dbReference type="Proteomes" id="UP000236731">
    <property type="component" value="Unassembled WGS sequence"/>
</dbReference>
<protein>
    <submittedName>
        <fullName evidence="12">NADH-quinone oxidoreductase subunit M</fullName>
    </submittedName>
</protein>
<dbReference type="GO" id="GO:0016020">
    <property type="term" value="C:membrane"/>
    <property type="evidence" value="ECO:0007669"/>
    <property type="project" value="UniProtKB-SubCell"/>
</dbReference>
<sequence length="534" mass="58772">MGALSLLIFLPLLAVAAILLLPNRLGASYKYLALAVVLVQFGLAGYLYANFSPTVGEFSAIEGYQYVEQLPWIRMDLGTIGTLEIDYFLGVDGFSLPLLVLSAFVMLMAVGASWNMEKSKKGYFALLMLLNTAVMGIFCALDFFLFYVFYEVMLLPLYFLIGIWGGARREYAAIKFFIYTLFGSVFMLLVIVGLYFSVQSPVSGAHTFNMLYMMNPENYIQGSFFDFLGNSYEIFGIPARMIGFIVLFIAFAIKVPIVPLHTWLPDAHVEAPTPVSIILAGILLKIGGYGIIRICFGIFPDAAADANWWLGLIGVVSIIYGAFNALAQTDLKRLIAYSSVSHMGFVLLGLASFTAEGISGAMFQMISHGFLSAALFFLVGVIYDRVHDRYIYNFRGLAGLMPKYTAYVAIAFFASLGLPGFSAFIGEAFVIIGTFNAESLQTGVPRWMAVFGSIGILMSAAYFLWTLQRMFFGQTRLKGGEAWATALTDLTSREQLILFPTLALALVLGIMPSFVFNVLNQSVLSLLNLVSPYL</sequence>
<evidence type="ECO:0000256" key="1">
    <source>
        <dbReference type="ARBA" id="ARBA00004127"/>
    </source>
</evidence>
<dbReference type="EMBL" id="FNUT01000014">
    <property type="protein sequence ID" value="SEG69659.1"/>
    <property type="molecule type" value="Genomic_DNA"/>
</dbReference>
<evidence type="ECO:0000256" key="3">
    <source>
        <dbReference type="ARBA" id="ARBA00022692"/>
    </source>
</evidence>
<feature type="transmembrane region" description="Helical" evidence="9">
    <location>
        <begin position="306"/>
        <end position="327"/>
    </location>
</feature>
<keyword evidence="6" id="KW-0520">NAD</keyword>
<feature type="transmembrane region" description="Helical" evidence="9">
    <location>
        <begin position="361"/>
        <end position="383"/>
    </location>
</feature>
<feature type="transmembrane region" description="Helical" evidence="9">
    <location>
        <begin position="87"/>
        <end position="110"/>
    </location>
</feature>
<name>A0A1H6C9I0_9SPHI</name>
<dbReference type="AlphaFoldDB" id="A0A1H6C9I0"/>
<dbReference type="InterPro" id="IPR001750">
    <property type="entry name" value="ND/Mrp_TM"/>
</dbReference>
<keyword evidence="3 8" id="KW-0812">Transmembrane</keyword>
<dbReference type="RefSeq" id="WP_103907650.1">
    <property type="nucleotide sequence ID" value="NZ_CP049246.1"/>
</dbReference>
<feature type="transmembrane region" description="Helical" evidence="9">
    <location>
        <begin position="496"/>
        <end position="519"/>
    </location>
</feature>
<dbReference type="GO" id="GO:0012505">
    <property type="term" value="C:endomembrane system"/>
    <property type="evidence" value="ECO:0007669"/>
    <property type="project" value="UniProtKB-SubCell"/>
</dbReference>
<evidence type="ECO:0000259" key="10">
    <source>
        <dbReference type="Pfam" id="PF00361"/>
    </source>
</evidence>
<keyword evidence="4" id="KW-1278">Translocase</keyword>
<dbReference type="InterPro" id="IPR003918">
    <property type="entry name" value="NADH_UbQ_OxRdtase"/>
</dbReference>
<evidence type="ECO:0000256" key="2">
    <source>
        <dbReference type="ARBA" id="ARBA00009025"/>
    </source>
</evidence>
<keyword evidence="7 9" id="KW-0472">Membrane</keyword>
<evidence type="ECO:0000256" key="5">
    <source>
        <dbReference type="ARBA" id="ARBA00022989"/>
    </source>
</evidence>
<proteinExistence type="inferred from homology"/>
<dbReference type="Pfam" id="PF00361">
    <property type="entry name" value="Proton_antipo_M"/>
    <property type="match status" value="1"/>
</dbReference>
<keyword evidence="13" id="KW-1185">Reference proteome</keyword>
<feature type="domain" description="NADH:ubiquinone oxidoreductase chain 4 N-terminal" evidence="11">
    <location>
        <begin position="84"/>
        <end position="133"/>
    </location>
</feature>
<comment type="subcellular location">
    <subcellularLocation>
        <location evidence="1">Endomembrane system</location>
        <topology evidence="1">Multi-pass membrane protein</topology>
    </subcellularLocation>
    <subcellularLocation>
        <location evidence="8">Membrane</location>
        <topology evidence="8">Multi-pass membrane protein</topology>
    </subcellularLocation>
</comment>
<dbReference type="InterPro" id="IPR010227">
    <property type="entry name" value="NADH_Q_OxRdtase_chainM/4"/>
</dbReference>
<gene>
    <name evidence="12" type="ORF">SAMN05421877_11435</name>
</gene>
<evidence type="ECO:0000313" key="13">
    <source>
        <dbReference type="Proteomes" id="UP000236731"/>
    </source>
</evidence>
<dbReference type="GO" id="GO:0015990">
    <property type="term" value="P:electron transport coupled proton transport"/>
    <property type="evidence" value="ECO:0007669"/>
    <property type="project" value="TreeGrafter"/>
</dbReference>
<evidence type="ECO:0000256" key="6">
    <source>
        <dbReference type="ARBA" id="ARBA00023027"/>
    </source>
</evidence>
<feature type="domain" description="NADH:quinone oxidoreductase/Mrp antiporter transmembrane" evidence="10">
    <location>
        <begin position="140"/>
        <end position="441"/>
    </location>
</feature>
<evidence type="ECO:0000256" key="4">
    <source>
        <dbReference type="ARBA" id="ARBA00022967"/>
    </source>
</evidence>
<feature type="transmembrane region" description="Helical" evidence="9">
    <location>
        <begin position="176"/>
        <end position="198"/>
    </location>
</feature>
<feature type="transmembrane region" description="Helical" evidence="9">
    <location>
        <begin position="6"/>
        <end position="22"/>
    </location>
</feature>
<feature type="transmembrane region" description="Helical" evidence="9">
    <location>
        <begin position="276"/>
        <end position="300"/>
    </location>
</feature>
<evidence type="ECO:0000259" key="11">
    <source>
        <dbReference type="Pfam" id="PF01059"/>
    </source>
</evidence>
<reference evidence="13" key="1">
    <citation type="submission" date="2016-10" db="EMBL/GenBank/DDBJ databases">
        <authorList>
            <person name="Varghese N."/>
            <person name="Submissions S."/>
        </authorList>
    </citation>
    <scope>NUCLEOTIDE SEQUENCE [LARGE SCALE GENOMIC DNA]</scope>
    <source>
        <strain evidence="13">DSM 22361</strain>
    </source>
</reference>
<organism evidence="12 13">
    <name type="scientific">Sphingobacterium lactis</name>
    <dbReference type="NCBI Taxonomy" id="797291"/>
    <lineage>
        <taxon>Bacteria</taxon>
        <taxon>Pseudomonadati</taxon>
        <taxon>Bacteroidota</taxon>
        <taxon>Sphingobacteriia</taxon>
        <taxon>Sphingobacteriales</taxon>
        <taxon>Sphingobacteriaceae</taxon>
        <taxon>Sphingobacterium</taxon>
    </lineage>
</organism>
<feature type="transmembrane region" description="Helical" evidence="9">
    <location>
        <begin position="144"/>
        <end position="164"/>
    </location>
</feature>
<dbReference type="PANTHER" id="PTHR43507">
    <property type="entry name" value="NADH-UBIQUINONE OXIDOREDUCTASE CHAIN 4"/>
    <property type="match status" value="1"/>
</dbReference>
<feature type="transmembrane region" description="Helical" evidence="9">
    <location>
        <begin position="122"/>
        <end position="138"/>
    </location>
</feature>
<dbReference type="OrthoDB" id="9811718at2"/>
<keyword evidence="5 9" id="KW-1133">Transmembrane helix</keyword>
<comment type="similarity">
    <text evidence="2">Belongs to the complex I subunit 4 family.</text>
</comment>
<dbReference type="PRINTS" id="PR01437">
    <property type="entry name" value="NUOXDRDTASE4"/>
</dbReference>
<evidence type="ECO:0000313" key="12">
    <source>
        <dbReference type="EMBL" id="SEG69659.1"/>
    </source>
</evidence>
<feature type="transmembrane region" description="Helical" evidence="9">
    <location>
        <begin position="29"/>
        <end position="49"/>
    </location>
</feature>